<dbReference type="RefSeq" id="WP_343757470.1">
    <property type="nucleotide sequence ID" value="NZ_BAAADB010000012.1"/>
</dbReference>
<evidence type="ECO:0000313" key="3">
    <source>
        <dbReference type="Proteomes" id="UP001500191"/>
    </source>
</evidence>
<dbReference type="EMBL" id="BAAADB010000012">
    <property type="protein sequence ID" value="GAA0508453.1"/>
    <property type="molecule type" value="Genomic_DNA"/>
</dbReference>
<comment type="caution">
    <text evidence="2">The sequence shown here is derived from an EMBL/GenBank/DDBJ whole genome shotgun (WGS) entry which is preliminary data.</text>
</comment>
<name>A0ABP3LW33_9DEIO</name>
<accession>A0ABP3LW33</accession>
<dbReference type="Proteomes" id="UP001500191">
    <property type="component" value="Unassembled WGS sequence"/>
</dbReference>
<reference evidence="3" key="1">
    <citation type="journal article" date="2019" name="Int. J. Syst. Evol. Microbiol.">
        <title>The Global Catalogue of Microorganisms (GCM) 10K type strain sequencing project: providing services to taxonomists for standard genome sequencing and annotation.</title>
        <authorList>
            <consortium name="The Broad Institute Genomics Platform"/>
            <consortium name="The Broad Institute Genome Sequencing Center for Infectious Disease"/>
            <person name="Wu L."/>
            <person name="Ma J."/>
        </authorList>
    </citation>
    <scope>NUCLEOTIDE SEQUENCE [LARGE SCALE GENOMIC DNA]</scope>
    <source>
        <strain evidence="3">JCM 14368</strain>
    </source>
</reference>
<gene>
    <name evidence="2" type="ORF">GCM10008937_15360</name>
</gene>
<feature type="compositionally biased region" description="Basic and acidic residues" evidence="1">
    <location>
        <begin position="11"/>
        <end position="25"/>
    </location>
</feature>
<proteinExistence type="predicted"/>
<organism evidence="2 3">
    <name type="scientific">Deinococcus depolymerans</name>
    <dbReference type="NCBI Taxonomy" id="392408"/>
    <lineage>
        <taxon>Bacteria</taxon>
        <taxon>Thermotogati</taxon>
        <taxon>Deinococcota</taxon>
        <taxon>Deinococci</taxon>
        <taxon>Deinococcales</taxon>
        <taxon>Deinococcaceae</taxon>
        <taxon>Deinococcus</taxon>
    </lineage>
</organism>
<evidence type="ECO:0000313" key="2">
    <source>
        <dbReference type="EMBL" id="GAA0508453.1"/>
    </source>
</evidence>
<evidence type="ECO:0000256" key="1">
    <source>
        <dbReference type="SAM" id="MobiDB-lite"/>
    </source>
</evidence>
<protein>
    <submittedName>
        <fullName evidence="2">Uncharacterized protein</fullName>
    </submittedName>
</protein>
<sequence>MPDRPNTPPRKLREPAPDEQGHPTKEAGGPVPLDRRQREQRGPKNVLREDH</sequence>
<feature type="compositionally biased region" description="Basic and acidic residues" evidence="1">
    <location>
        <begin position="33"/>
        <end position="51"/>
    </location>
</feature>
<feature type="region of interest" description="Disordered" evidence="1">
    <location>
        <begin position="1"/>
        <end position="51"/>
    </location>
</feature>
<keyword evidence="3" id="KW-1185">Reference proteome</keyword>